<evidence type="ECO:0000313" key="1">
    <source>
        <dbReference type="EMBL" id="CAF1155854.1"/>
    </source>
</evidence>
<comment type="caution">
    <text evidence="1">The sequence shown here is derived from an EMBL/GenBank/DDBJ whole genome shotgun (WGS) entry which is preliminary data.</text>
</comment>
<sequence length="70" mass="8235">MIPIIVYVGEKEASANEEYLNKWKELTMLKSLFRVRMFPGHHNFQAECGPQVLSCLKQDFNNIISILRMY</sequence>
<dbReference type="AlphaFoldDB" id="A0A814T4H0"/>
<protein>
    <submittedName>
        <fullName evidence="1">Uncharacterized protein</fullName>
    </submittedName>
</protein>
<organism evidence="1 2">
    <name type="scientific">Rotaria sordida</name>
    <dbReference type="NCBI Taxonomy" id="392033"/>
    <lineage>
        <taxon>Eukaryota</taxon>
        <taxon>Metazoa</taxon>
        <taxon>Spiralia</taxon>
        <taxon>Gnathifera</taxon>
        <taxon>Rotifera</taxon>
        <taxon>Eurotatoria</taxon>
        <taxon>Bdelloidea</taxon>
        <taxon>Philodinida</taxon>
        <taxon>Philodinidae</taxon>
        <taxon>Rotaria</taxon>
    </lineage>
</organism>
<evidence type="ECO:0000313" key="2">
    <source>
        <dbReference type="Proteomes" id="UP000663864"/>
    </source>
</evidence>
<dbReference type="EMBL" id="CAJNOT010001160">
    <property type="protein sequence ID" value="CAF1155854.1"/>
    <property type="molecule type" value="Genomic_DNA"/>
</dbReference>
<dbReference type="Proteomes" id="UP000663864">
    <property type="component" value="Unassembled WGS sequence"/>
</dbReference>
<name>A0A814T4H0_9BILA</name>
<reference evidence="1" key="1">
    <citation type="submission" date="2021-02" db="EMBL/GenBank/DDBJ databases">
        <authorList>
            <person name="Nowell W R."/>
        </authorList>
    </citation>
    <scope>NUCLEOTIDE SEQUENCE</scope>
</reference>
<proteinExistence type="predicted"/>
<gene>
    <name evidence="1" type="ORF">ZHD862_LOCUS20415</name>
</gene>
<accession>A0A814T4H0</accession>